<comment type="caution">
    <text evidence="11">The sequence shown here is derived from an EMBL/GenBank/DDBJ whole genome shotgun (WGS) entry which is preliminary data.</text>
</comment>
<evidence type="ECO:0000256" key="8">
    <source>
        <dbReference type="ARBA" id="ARBA00032926"/>
    </source>
</evidence>
<keyword evidence="12" id="KW-1185">Reference proteome</keyword>
<name>A0A9W8BB83_9FUNG</name>
<evidence type="ECO:0000256" key="1">
    <source>
        <dbReference type="ARBA" id="ARBA00005006"/>
    </source>
</evidence>
<dbReference type="Pfam" id="PF00248">
    <property type="entry name" value="Aldo_ket_red"/>
    <property type="match status" value="1"/>
</dbReference>
<evidence type="ECO:0000256" key="5">
    <source>
        <dbReference type="ARBA" id="ARBA00030406"/>
    </source>
</evidence>
<comment type="pathway">
    <text evidence="1">Sulfur metabolism; glutathione biosynthesis; glutathione from L-cysteine and L-glutamate: step 1/2.</text>
</comment>
<dbReference type="GO" id="GO:0006750">
    <property type="term" value="P:glutathione biosynthetic process"/>
    <property type="evidence" value="ECO:0007669"/>
    <property type="project" value="UniProtKB-KW"/>
</dbReference>
<feature type="region of interest" description="Disordered" evidence="9">
    <location>
        <begin position="50"/>
        <end position="94"/>
    </location>
</feature>
<keyword evidence="4" id="KW-0317">Glutathione biosynthesis</keyword>
<evidence type="ECO:0000256" key="2">
    <source>
        <dbReference type="ARBA" id="ARBA00008612"/>
    </source>
</evidence>
<dbReference type="OrthoDB" id="5596051at2759"/>
<dbReference type="AlphaFoldDB" id="A0A9W8BB83"/>
<evidence type="ECO:0000313" key="12">
    <source>
        <dbReference type="Proteomes" id="UP001151582"/>
    </source>
</evidence>
<dbReference type="Proteomes" id="UP001151582">
    <property type="component" value="Unassembled WGS sequence"/>
</dbReference>
<accession>A0A9W8BB83</accession>
<dbReference type="SUPFAM" id="SSF51430">
    <property type="entry name" value="NAD(P)-linked oxidoreductase"/>
    <property type="match status" value="1"/>
</dbReference>
<feature type="compositionally biased region" description="Polar residues" evidence="9">
    <location>
        <begin position="50"/>
        <end position="60"/>
    </location>
</feature>
<organism evidence="11 12">
    <name type="scientific">Dimargaris verticillata</name>
    <dbReference type="NCBI Taxonomy" id="2761393"/>
    <lineage>
        <taxon>Eukaryota</taxon>
        <taxon>Fungi</taxon>
        <taxon>Fungi incertae sedis</taxon>
        <taxon>Zoopagomycota</taxon>
        <taxon>Kickxellomycotina</taxon>
        <taxon>Dimargaritomycetes</taxon>
        <taxon>Dimargaritales</taxon>
        <taxon>Dimargaritaceae</taxon>
        <taxon>Dimargaris</taxon>
    </lineage>
</organism>
<dbReference type="GO" id="GO:0030234">
    <property type="term" value="F:enzyme regulator activity"/>
    <property type="evidence" value="ECO:0007669"/>
    <property type="project" value="TreeGrafter"/>
</dbReference>
<proteinExistence type="inferred from homology"/>
<evidence type="ECO:0000256" key="9">
    <source>
        <dbReference type="SAM" id="MobiDB-lite"/>
    </source>
</evidence>
<dbReference type="EMBL" id="JANBQB010000049">
    <property type="protein sequence ID" value="KAJ1983570.1"/>
    <property type="molecule type" value="Genomic_DNA"/>
</dbReference>
<protein>
    <recommendedName>
        <fullName evidence="7">GCS light chain</fullName>
    </recommendedName>
    <alternativeName>
        <fullName evidence="5">Gamma-ECS regulatory subunit</fullName>
    </alternativeName>
    <alternativeName>
        <fullName evidence="8">Gamma-glutamylcysteine synthetase regulatory subunit</fullName>
    </alternativeName>
    <alternativeName>
        <fullName evidence="6">Glutamate--cysteine ligase modifier subunit</fullName>
    </alternativeName>
</protein>
<dbReference type="InterPro" id="IPR023210">
    <property type="entry name" value="NADP_OxRdtase_dom"/>
</dbReference>
<dbReference type="Gene3D" id="3.20.20.100">
    <property type="entry name" value="NADP-dependent oxidoreductase domain"/>
    <property type="match status" value="1"/>
</dbReference>
<comment type="similarity">
    <text evidence="2">Belongs to the aldo/keto reductase family. Glutamate--cysteine ligase light chain subfamily.</text>
</comment>
<dbReference type="PANTHER" id="PTHR13295">
    <property type="entry name" value="GLUTAMATE CYSTEINE LIGASE REGULATORY SUBUNIT"/>
    <property type="match status" value="1"/>
</dbReference>
<feature type="compositionally biased region" description="Low complexity" evidence="9">
    <location>
        <begin position="70"/>
        <end position="93"/>
    </location>
</feature>
<feature type="domain" description="NADP-dependent oxidoreductase" evidence="10">
    <location>
        <begin position="123"/>
        <end position="245"/>
    </location>
</feature>
<dbReference type="InterPro" id="IPR036812">
    <property type="entry name" value="NAD(P)_OxRdtase_dom_sf"/>
</dbReference>
<evidence type="ECO:0000256" key="4">
    <source>
        <dbReference type="ARBA" id="ARBA00022684"/>
    </source>
</evidence>
<dbReference type="PANTHER" id="PTHR13295:SF4">
    <property type="entry name" value="GLUTAMATE--CYSTEINE LIGASE REGULATORY SUBUNIT"/>
    <property type="match status" value="1"/>
</dbReference>
<reference evidence="11" key="1">
    <citation type="submission" date="2022-07" db="EMBL/GenBank/DDBJ databases">
        <title>Phylogenomic reconstructions and comparative analyses of Kickxellomycotina fungi.</title>
        <authorList>
            <person name="Reynolds N.K."/>
            <person name="Stajich J.E."/>
            <person name="Barry K."/>
            <person name="Grigoriev I.V."/>
            <person name="Crous P."/>
            <person name="Smith M.E."/>
        </authorList>
    </citation>
    <scope>NUCLEOTIDE SEQUENCE</scope>
    <source>
        <strain evidence="11">RSA 567</strain>
    </source>
</reference>
<evidence type="ECO:0000256" key="6">
    <source>
        <dbReference type="ARBA" id="ARBA00031154"/>
    </source>
</evidence>
<evidence type="ECO:0000259" key="10">
    <source>
        <dbReference type="Pfam" id="PF00248"/>
    </source>
</evidence>
<sequence>MDPIAATGTVLTQELCTMPPSPAKLTPPVAASTVKRLVLFTDSLINSGANITRSHGSSGTRLERAPLTPVSGVQSQCSSASSSPSLTPLSQGQVASYPPSALSHQLHKDADVTAKLYILERSHIDPAVVAQSVTALCHHLGLERIDHLVVSFNEPRYDLSSSDHGSQVTWPLPLEQMLGVWQALEQELTKGRVGDLGVCEFSPAQLALFSAHTKVAPAVNQITINPQSPVPQLLLHYCKTHGIDLQNNVDGADIVTPQDMHRVVEKLGLDQVTDQSLAPAWVVKYHTFLKHRAIVTNKGYIVCAQ</sequence>
<comment type="subunit">
    <text evidence="3">Heterodimer of a catalytic heavy chain and a regulatory light chain.</text>
</comment>
<dbReference type="InterPro" id="IPR032963">
    <property type="entry name" value="Gclm"/>
</dbReference>
<evidence type="ECO:0000256" key="3">
    <source>
        <dbReference type="ARBA" id="ARBA00011532"/>
    </source>
</evidence>
<evidence type="ECO:0000313" key="11">
    <source>
        <dbReference type="EMBL" id="KAJ1983570.1"/>
    </source>
</evidence>
<evidence type="ECO:0000256" key="7">
    <source>
        <dbReference type="ARBA" id="ARBA00031732"/>
    </source>
</evidence>
<dbReference type="GO" id="GO:0035226">
    <property type="term" value="F:glutamate-cysteine ligase catalytic subunit binding"/>
    <property type="evidence" value="ECO:0007669"/>
    <property type="project" value="InterPro"/>
</dbReference>
<gene>
    <name evidence="11" type="ORF">H4R34_001191</name>
</gene>
<dbReference type="GO" id="GO:0017109">
    <property type="term" value="C:glutamate-cysteine ligase complex"/>
    <property type="evidence" value="ECO:0007669"/>
    <property type="project" value="TreeGrafter"/>
</dbReference>